<organism evidence="6 7">
    <name type="scientific">Psophocarpus tetragonolobus</name>
    <name type="common">Winged bean</name>
    <name type="synonym">Dolichos tetragonolobus</name>
    <dbReference type="NCBI Taxonomy" id="3891"/>
    <lineage>
        <taxon>Eukaryota</taxon>
        <taxon>Viridiplantae</taxon>
        <taxon>Streptophyta</taxon>
        <taxon>Embryophyta</taxon>
        <taxon>Tracheophyta</taxon>
        <taxon>Spermatophyta</taxon>
        <taxon>Magnoliopsida</taxon>
        <taxon>eudicotyledons</taxon>
        <taxon>Gunneridae</taxon>
        <taxon>Pentapetalae</taxon>
        <taxon>rosids</taxon>
        <taxon>fabids</taxon>
        <taxon>Fabales</taxon>
        <taxon>Fabaceae</taxon>
        <taxon>Papilionoideae</taxon>
        <taxon>50 kb inversion clade</taxon>
        <taxon>NPAAA clade</taxon>
        <taxon>indigoferoid/millettioid clade</taxon>
        <taxon>Phaseoleae</taxon>
        <taxon>Psophocarpus</taxon>
    </lineage>
</organism>
<keyword evidence="5" id="KW-0732">Signal</keyword>
<evidence type="ECO:0000256" key="4">
    <source>
        <dbReference type="ARBA" id="ARBA00022840"/>
    </source>
</evidence>
<feature type="signal peptide" evidence="5">
    <location>
        <begin position="1"/>
        <end position="38"/>
    </location>
</feature>
<sequence length="141" mass="15778">MEGGRRGLIVMSCVLLRDRMSCVLLLSMLGPVLDEVQAVEESLNVILQLILCEQKTFLFFATMTKKVQKLQRVCLRNPVKIEASSKHSTFDTLKQQYCFLPAKHKIPTYHPFQKPSPLVLVSACAKEAETSIVGLIGGVTW</sequence>
<evidence type="ECO:0000256" key="2">
    <source>
        <dbReference type="ARBA" id="ARBA00022801"/>
    </source>
</evidence>
<dbReference type="PANTHER" id="PTHR47959">
    <property type="entry name" value="ATP-DEPENDENT RNA HELICASE RHLE-RELATED"/>
    <property type="match status" value="1"/>
</dbReference>
<proteinExistence type="predicted"/>
<keyword evidence="4" id="KW-0067">ATP-binding</keyword>
<keyword evidence="2" id="KW-0378">Hydrolase</keyword>
<dbReference type="InterPro" id="IPR027417">
    <property type="entry name" value="P-loop_NTPase"/>
</dbReference>
<evidence type="ECO:0000313" key="6">
    <source>
        <dbReference type="EMBL" id="KAK7405416.1"/>
    </source>
</evidence>
<keyword evidence="1" id="KW-0547">Nucleotide-binding</keyword>
<evidence type="ECO:0000256" key="5">
    <source>
        <dbReference type="SAM" id="SignalP"/>
    </source>
</evidence>
<evidence type="ECO:0000256" key="3">
    <source>
        <dbReference type="ARBA" id="ARBA00022806"/>
    </source>
</evidence>
<evidence type="ECO:0000313" key="7">
    <source>
        <dbReference type="Proteomes" id="UP001386955"/>
    </source>
</evidence>
<dbReference type="Gene3D" id="3.40.50.300">
    <property type="entry name" value="P-loop containing nucleotide triphosphate hydrolases"/>
    <property type="match status" value="1"/>
</dbReference>
<dbReference type="AlphaFoldDB" id="A0AAN9SSS0"/>
<name>A0AAN9SSS0_PSOTE</name>
<protein>
    <submittedName>
        <fullName evidence="6">Uncharacterized protein</fullName>
    </submittedName>
</protein>
<evidence type="ECO:0000256" key="1">
    <source>
        <dbReference type="ARBA" id="ARBA00022741"/>
    </source>
</evidence>
<dbReference type="Proteomes" id="UP001386955">
    <property type="component" value="Unassembled WGS sequence"/>
</dbReference>
<accession>A0AAN9SSS0</accession>
<reference evidence="6 7" key="1">
    <citation type="submission" date="2024-01" db="EMBL/GenBank/DDBJ databases">
        <title>The genomes of 5 underutilized Papilionoideae crops provide insights into root nodulation and disease resistanc.</title>
        <authorList>
            <person name="Jiang F."/>
        </authorList>
    </citation>
    <scope>NUCLEOTIDE SEQUENCE [LARGE SCALE GENOMIC DNA]</scope>
    <source>
        <strain evidence="6">DUOXIRENSHENG_FW03</strain>
        <tissue evidence="6">Leaves</tissue>
    </source>
</reference>
<dbReference type="GO" id="GO:0005524">
    <property type="term" value="F:ATP binding"/>
    <property type="evidence" value="ECO:0007669"/>
    <property type="project" value="UniProtKB-KW"/>
</dbReference>
<comment type="caution">
    <text evidence="6">The sequence shown here is derived from an EMBL/GenBank/DDBJ whole genome shotgun (WGS) entry which is preliminary data.</text>
</comment>
<gene>
    <name evidence="6" type="ORF">VNO78_06693</name>
</gene>
<keyword evidence="3" id="KW-0347">Helicase</keyword>
<dbReference type="PANTHER" id="PTHR47959:SF24">
    <property type="entry name" value="ATP-DEPENDENT RNA HELICASE"/>
    <property type="match status" value="1"/>
</dbReference>
<dbReference type="EMBL" id="JAYMYS010000002">
    <property type="protein sequence ID" value="KAK7405416.1"/>
    <property type="molecule type" value="Genomic_DNA"/>
</dbReference>
<dbReference type="GO" id="GO:0005829">
    <property type="term" value="C:cytosol"/>
    <property type="evidence" value="ECO:0007669"/>
    <property type="project" value="TreeGrafter"/>
</dbReference>
<dbReference type="GO" id="GO:0016787">
    <property type="term" value="F:hydrolase activity"/>
    <property type="evidence" value="ECO:0007669"/>
    <property type="project" value="UniProtKB-KW"/>
</dbReference>
<keyword evidence="7" id="KW-1185">Reference proteome</keyword>
<feature type="chain" id="PRO_5042810526" evidence="5">
    <location>
        <begin position="39"/>
        <end position="141"/>
    </location>
</feature>
<dbReference type="InterPro" id="IPR050079">
    <property type="entry name" value="DEAD_box_RNA_helicase"/>
</dbReference>
<dbReference type="GO" id="GO:0003724">
    <property type="term" value="F:RNA helicase activity"/>
    <property type="evidence" value="ECO:0007669"/>
    <property type="project" value="TreeGrafter"/>
</dbReference>